<dbReference type="PROSITE" id="PS50968">
    <property type="entry name" value="BIOTINYL_LIPOYL"/>
    <property type="match status" value="1"/>
</dbReference>
<dbReference type="AlphaFoldDB" id="A0A0P6W158"/>
<evidence type="ECO:0000256" key="1">
    <source>
        <dbReference type="ARBA" id="ARBA00023267"/>
    </source>
</evidence>
<keyword evidence="1" id="KW-0092">Biotin</keyword>
<accession>A0A0P6W158</accession>
<dbReference type="GO" id="GO:0003989">
    <property type="term" value="F:acetyl-CoA carboxylase activity"/>
    <property type="evidence" value="ECO:0007669"/>
    <property type="project" value="UniProtKB-EC"/>
</dbReference>
<dbReference type="Proteomes" id="UP000050398">
    <property type="component" value="Unassembled WGS sequence"/>
</dbReference>
<reference evidence="3 4" key="1">
    <citation type="submission" date="2015-08" db="EMBL/GenBank/DDBJ databases">
        <title>Draft Genome Sequence of Bacillus vietnamensis UCD-SED5.</title>
        <authorList>
            <person name="Lee R.D."/>
            <person name="Jospin G."/>
            <person name="Lang J.M."/>
            <person name="Coil D.A."/>
            <person name="Eisen J.A."/>
        </authorList>
    </citation>
    <scope>NUCLEOTIDE SEQUENCE [LARGE SCALE GENOMIC DNA]</scope>
    <source>
        <strain evidence="3 4">UCD-SED5</strain>
    </source>
</reference>
<evidence type="ECO:0000313" key="4">
    <source>
        <dbReference type="Proteomes" id="UP000050398"/>
    </source>
</evidence>
<dbReference type="SUPFAM" id="SSF51230">
    <property type="entry name" value="Single hybrid motif"/>
    <property type="match status" value="1"/>
</dbReference>
<proteinExistence type="predicted"/>
<organism evidence="3 4">
    <name type="scientific">Rossellomorea vietnamensis</name>
    <dbReference type="NCBI Taxonomy" id="218284"/>
    <lineage>
        <taxon>Bacteria</taxon>
        <taxon>Bacillati</taxon>
        <taxon>Bacillota</taxon>
        <taxon>Bacilli</taxon>
        <taxon>Bacillales</taxon>
        <taxon>Bacillaceae</taxon>
        <taxon>Rossellomorea</taxon>
    </lineage>
</organism>
<dbReference type="RefSeq" id="WP_060669906.1">
    <property type="nucleotide sequence ID" value="NZ_JBCNGU010000027.1"/>
</dbReference>
<dbReference type="PANTHER" id="PTHR45266">
    <property type="entry name" value="OXALOACETATE DECARBOXYLASE ALPHA CHAIN"/>
    <property type="match status" value="1"/>
</dbReference>
<comment type="caution">
    <text evidence="3">The sequence shown here is derived from an EMBL/GenBank/DDBJ whole genome shotgun (WGS) entry which is preliminary data.</text>
</comment>
<evidence type="ECO:0000313" key="3">
    <source>
        <dbReference type="EMBL" id="KPL61229.1"/>
    </source>
</evidence>
<dbReference type="Gene3D" id="2.40.50.100">
    <property type="match status" value="1"/>
</dbReference>
<dbReference type="InterPro" id="IPR000089">
    <property type="entry name" value="Biotin_lipoyl"/>
</dbReference>
<dbReference type="Pfam" id="PF00364">
    <property type="entry name" value="Biotin_lipoyl"/>
    <property type="match status" value="1"/>
</dbReference>
<dbReference type="PANTHER" id="PTHR45266:SF3">
    <property type="entry name" value="OXALOACETATE DECARBOXYLASE ALPHA CHAIN"/>
    <property type="match status" value="1"/>
</dbReference>
<dbReference type="EC" id="6.4.1.2" evidence="3"/>
<dbReference type="NCBIfam" id="NF004547">
    <property type="entry name" value="PRK05889.1"/>
    <property type="match status" value="1"/>
</dbReference>
<dbReference type="FunFam" id="2.40.50.100:FF:000003">
    <property type="entry name" value="Acetyl-CoA carboxylase biotin carboxyl carrier protein"/>
    <property type="match status" value="1"/>
</dbReference>
<dbReference type="InterPro" id="IPR050709">
    <property type="entry name" value="Biotin_Carboxyl_Carrier/Decarb"/>
</dbReference>
<dbReference type="OrthoDB" id="163546at2"/>
<gene>
    <name evidence="3" type="ORF">AM506_00925</name>
</gene>
<evidence type="ECO:0000259" key="2">
    <source>
        <dbReference type="PROSITE" id="PS50968"/>
    </source>
</evidence>
<dbReference type="PATRIC" id="fig|218284.4.peg.192"/>
<protein>
    <submittedName>
        <fullName evidence="3">Acetyl-CoA carboxylase</fullName>
        <ecNumber evidence="3">6.4.1.2</ecNumber>
    </submittedName>
</protein>
<keyword evidence="3" id="KW-0436">Ligase</keyword>
<dbReference type="CDD" id="cd06850">
    <property type="entry name" value="biotinyl_domain"/>
    <property type="match status" value="1"/>
</dbReference>
<dbReference type="InterPro" id="IPR011053">
    <property type="entry name" value="Single_hybrid_motif"/>
</dbReference>
<name>A0A0P6W158_9BACI</name>
<dbReference type="EMBL" id="LIXZ01000001">
    <property type="protein sequence ID" value="KPL61229.1"/>
    <property type="molecule type" value="Genomic_DNA"/>
</dbReference>
<dbReference type="eggNOG" id="COG1038">
    <property type="taxonomic scope" value="Bacteria"/>
</dbReference>
<feature type="domain" description="Lipoyl-binding" evidence="2">
    <location>
        <begin position="1"/>
        <end position="70"/>
    </location>
</feature>
<sequence length="71" mass="7429">MKEITSTMAGTVLNVLVEQGGEVSTGDTVLMLESMKMEIPVEAEAGGKVTEIKVSVGDFVNEGDVLLTIEG</sequence>